<gene>
    <name evidence="1" type="ORF">JOM49_002097</name>
</gene>
<organism evidence="1 2">
    <name type="scientific">Amycolatopsis magusensis</name>
    <dbReference type="NCBI Taxonomy" id="882444"/>
    <lineage>
        <taxon>Bacteria</taxon>
        <taxon>Bacillati</taxon>
        <taxon>Actinomycetota</taxon>
        <taxon>Actinomycetes</taxon>
        <taxon>Pseudonocardiales</taxon>
        <taxon>Pseudonocardiaceae</taxon>
        <taxon>Amycolatopsis</taxon>
    </lineage>
</organism>
<sequence length="104" mass="10559">MSVPPRVLLAALESAPEGDGSPELARALRDEGIEVIYAGVLGDAAEVVGAAVQEDPAVVAVSPADPGGVIAAALEGVEVVGFRTVQEGLERVKMATVSRSRAPR</sequence>
<protein>
    <recommendedName>
        <fullName evidence="3">Methylmalonyl-CoA mutase, C-terminal domain</fullName>
    </recommendedName>
</protein>
<dbReference type="InterPro" id="IPR036724">
    <property type="entry name" value="Cobalamin-bd_sf"/>
</dbReference>
<dbReference type="Gene3D" id="3.40.50.280">
    <property type="entry name" value="Cobalamin-binding domain"/>
    <property type="match status" value="1"/>
</dbReference>
<evidence type="ECO:0008006" key="3">
    <source>
        <dbReference type="Google" id="ProtNLM"/>
    </source>
</evidence>
<dbReference type="RefSeq" id="WP_209664107.1">
    <property type="nucleotide sequence ID" value="NZ_JAGGMS010000001.1"/>
</dbReference>
<evidence type="ECO:0000313" key="2">
    <source>
        <dbReference type="Proteomes" id="UP000741013"/>
    </source>
</evidence>
<proteinExistence type="predicted"/>
<evidence type="ECO:0000313" key="1">
    <source>
        <dbReference type="EMBL" id="MBP2180571.1"/>
    </source>
</evidence>
<name>A0ABS4PMC7_9PSEU</name>
<dbReference type="EMBL" id="JAGGMS010000001">
    <property type="protein sequence ID" value="MBP2180571.1"/>
    <property type="molecule type" value="Genomic_DNA"/>
</dbReference>
<dbReference type="SUPFAM" id="SSF52242">
    <property type="entry name" value="Cobalamin (vitamin B12)-binding domain"/>
    <property type="match status" value="1"/>
</dbReference>
<accession>A0ABS4PMC7</accession>
<comment type="caution">
    <text evidence="1">The sequence shown here is derived from an EMBL/GenBank/DDBJ whole genome shotgun (WGS) entry which is preliminary data.</text>
</comment>
<dbReference type="Proteomes" id="UP000741013">
    <property type="component" value="Unassembled WGS sequence"/>
</dbReference>
<reference evidence="1 2" key="1">
    <citation type="submission" date="2021-03" db="EMBL/GenBank/DDBJ databases">
        <title>Sequencing the genomes of 1000 actinobacteria strains.</title>
        <authorList>
            <person name="Klenk H.-P."/>
        </authorList>
    </citation>
    <scope>NUCLEOTIDE SEQUENCE [LARGE SCALE GENOMIC DNA]</scope>
    <source>
        <strain evidence="1 2">DSM 45510</strain>
    </source>
</reference>
<keyword evidence="2" id="KW-1185">Reference proteome</keyword>